<protein>
    <submittedName>
        <fullName evidence="1">Uncharacterized protein</fullName>
    </submittedName>
</protein>
<proteinExistence type="predicted"/>
<dbReference type="Proteomes" id="UP001142400">
    <property type="component" value="Unassembled WGS sequence"/>
</dbReference>
<dbReference type="EMBL" id="JANIIC010000110">
    <property type="protein sequence ID" value="MCQ8836186.1"/>
    <property type="molecule type" value="Genomic_DNA"/>
</dbReference>
<organism evidence="1 2">
    <name type="scientific">Streptomyces malaysiensis subsp. samsunensis</name>
    <dbReference type="NCBI Taxonomy" id="459658"/>
    <lineage>
        <taxon>Bacteria</taxon>
        <taxon>Bacillati</taxon>
        <taxon>Actinomycetota</taxon>
        <taxon>Actinomycetes</taxon>
        <taxon>Kitasatosporales</taxon>
        <taxon>Streptomycetaceae</taxon>
        <taxon>Streptomyces</taxon>
        <taxon>Streptomyces violaceusniger group</taxon>
    </lineage>
</organism>
<keyword evidence="2" id="KW-1185">Reference proteome</keyword>
<gene>
    <name evidence="1" type="ORF">NQU54_46075</name>
</gene>
<dbReference type="RefSeq" id="WP_257636252.1">
    <property type="nucleotide sequence ID" value="NZ_JANIIC010000110.1"/>
</dbReference>
<name>A0A9X2RZ12_STRMQ</name>
<evidence type="ECO:0000313" key="2">
    <source>
        <dbReference type="Proteomes" id="UP001142400"/>
    </source>
</evidence>
<accession>A0A9X2RZ12</accession>
<reference evidence="1" key="1">
    <citation type="submission" date="2022-06" db="EMBL/GenBank/DDBJ databases">
        <title>WGS of actinobacteria.</title>
        <authorList>
            <person name="Thawai C."/>
        </authorList>
    </citation>
    <scope>NUCLEOTIDE SEQUENCE</scope>
    <source>
        <strain evidence="1">DSM 42010</strain>
    </source>
</reference>
<dbReference type="AlphaFoldDB" id="A0A9X2RZ12"/>
<comment type="caution">
    <text evidence="1">The sequence shown here is derived from an EMBL/GenBank/DDBJ whole genome shotgun (WGS) entry which is preliminary data.</text>
</comment>
<sequence length="72" mass="7631">MKRIKTVVRRTAPAVSDPSTVTAGTSLPHVTTAIDPLRYVVPAVSDLGTVTAATLGHAGSDKKDDTQYYSSW</sequence>
<evidence type="ECO:0000313" key="1">
    <source>
        <dbReference type="EMBL" id="MCQ8836186.1"/>
    </source>
</evidence>